<dbReference type="EMBL" id="NEVH01016291">
    <property type="protein sequence ID" value="PNF26188.1"/>
    <property type="molecule type" value="Genomic_DNA"/>
</dbReference>
<gene>
    <name evidence="2" type="ORF">B7P43_G04374</name>
</gene>
<protein>
    <submittedName>
        <fullName evidence="2">Uncharacterized protein</fullName>
    </submittedName>
</protein>
<dbReference type="AlphaFoldDB" id="A0A2J7QC82"/>
<accession>A0A2J7QC82</accession>
<evidence type="ECO:0000256" key="1">
    <source>
        <dbReference type="SAM" id="MobiDB-lite"/>
    </source>
</evidence>
<evidence type="ECO:0000313" key="2">
    <source>
        <dbReference type="EMBL" id="PNF26188.1"/>
    </source>
</evidence>
<proteinExistence type="predicted"/>
<evidence type="ECO:0000313" key="3">
    <source>
        <dbReference type="Proteomes" id="UP000235965"/>
    </source>
</evidence>
<comment type="caution">
    <text evidence="2">The sequence shown here is derived from an EMBL/GenBank/DDBJ whole genome shotgun (WGS) entry which is preliminary data.</text>
</comment>
<organism evidence="2 3">
    <name type="scientific">Cryptotermes secundus</name>
    <dbReference type="NCBI Taxonomy" id="105785"/>
    <lineage>
        <taxon>Eukaryota</taxon>
        <taxon>Metazoa</taxon>
        <taxon>Ecdysozoa</taxon>
        <taxon>Arthropoda</taxon>
        <taxon>Hexapoda</taxon>
        <taxon>Insecta</taxon>
        <taxon>Pterygota</taxon>
        <taxon>Neoptera</taxon>
        <taxon>Polyneoptera</taxon>
        <taxon>Dictyoptera</taxon>
        <taxon>Blattodea</taxon>
        <taxon>Blattoidea</taxon>
        <taxon>Termitoidae</taxon>
        <taxon>Kalotermitidae</taxon>
        <taxon>Cryptotermitinae</taxon>
        <taxon>Cryptotermes</taxon>
    </lineage>
</organism>
<feature type="compositionally biased region" description="Polar residues" evidence="1">
    <location>
        <begin position="105"/>
        <end position="122"/>
    </location>
</feature>
<dbReference type="InParanoid" id="A0A2J7QC82"/>
<dbReference type="STRING" id="105785.A0A2J7QC82"/>
<keyword evidence="3" id="KW-1185">Reference proteome</keyword>
<feature type="region of interest" description="Disordered" evidence="1">
    <location>
        <begin position="94"/>
        <end position="122"/>
    </location>
</feature>
<sequence length="1178" mass="128890">MMPDCATSLEDDSLLDSLPAERLSSKASSQFRCGEAEVPYCANNETLVICTPNKAFVGVVNCSAQHLARKSEPLQCDRSTNRCTISSVWELPQHAASDTEELQRSTKSYSQSMEPLTVSQSPLGTETALPNISFMFPDSYAKNRRTQGTTPNIQLQITIPDTSNEGDYNNELYDGDEEYEVYDLEGSLPNYADIKCEQKGLQCADKKTIMDCSENFTQPSFILSCASLLHSDDGENAVGHCDNDTRSCILTSQSMSLSLNINTVINDNFKVCETYTGLRCVDNETLVACSGDANSTYYRVSCKGEAMSDTGSFIQGHCYENSCMFVIAHQTNNSDMHADGSENTVSDYLPTPDTNSAISQPLYSHTNITDAEDNHAEPDILIQQVKVFDLYDEYKALKHNLSKAEEEYFIDDDEDTEMHTTNSAPTRDNYLITDNAGNILHITQDDSQHTDDDLTSTEGTQSVTGEPYLHLELVSSHNDNSSEVTNPVNTEIYSRTSPMLSLNQIPASVSQTRLSTSVATLIETTSHTAKSILTETVPFVNKIISTETTIPTSKSVPRETISSIPENITETISSVFETITETIFSVPETITETIYSVPETITETVSSVIESIEETISSVFETITETISIIPETILPTGTTAAVSKFIFTETTSTKPETTYTETTTFVSKTIPKGTASPILEITSTETINHFSDFIPTVTSSSSPETASTEITMSVSETFHRETAYPVPETVYTETTTPVSKLIHRETASPVPETIYTETMTPVSKLIHKETVFSVHEIAPTETMSVSETFHGETASPIPEATYTGTMTPVSKLVHGETAFSVPETASTETMSVSQTFHAETASPVPETIYTDTMDLNSKFIHRETDFPVPIETTISISETFNGETASPVPETIYTETMTPVSKFIHKETTSPVPETIHTEIMNPVSNLIHMETDFSIHETVTTKTTKSISDGETAYPVPVTVHTETTEATKTTTPVSKIISRTTAAPVPEIIYAETTNLNPGTTIPASHTTGLVSDPPFTDVIIPVSKQIPALNIQEADNGSTTELHFNLQTPGTNTTVELLSEALIPQPTVDKSGFKSTTILPTAETEEPEHLVSVSSPTMNEVSEVSNTHQKHVCRKAGIQCMDSLTLAACLPDLTLSYTISCRALLPYMTSEHHVIYCDHRLDTCALAPLKDSFN</sequence>
<dbReference type="OrthoDB" id="10503847at2759"/>
<dbReference type="Proteomes" id="UP000235965">
    <property type="component" value="Unassembled WGS sequence"/>
</dbReference>
<name>A0A2J7QC82_9NEOP</name>
<reference evidence="2 3" key="1">
    <citation type="submission" date="2017-12" db="EMBL/GenBank/DDBJ databases">
        <title>Hemimetabolous genomes reveal molecular basis of termite eusociality.</title>
        <authorList>
            <person name="Harrison M.C."/>
            <person name="Jongepier E."/>
            <person name="Robertson H.M."/>
            <person name="Arning N."/>
            <person name="Bitard-Feildel T."/>
            <person name="Chao H."/>
            <person name="Childers C.P."/>
            <person name="Dinh H."/>
            <person name="Doddapaneni H."/>
            <person name="Dugan S."/>
            <person name="Gowin J."/>
            <person name="Greiner C."/>
            <person name="Han Y."/>
            <person name="Hu H."/>
            <person name="Hughes D.S.T."/>
            <person name="Huylmans A.-K."/>
            <person name="Kemena C."/>
            <person name="Kremer L.P.M."/>
            <person name="Lee S.L."/>
            <person name="Lopez-Ezquerra A."/>
            <person name="Mallet L."/>
            <person name="Monroy-Kuhn J.M."/>
            <person name="Moser A."/>
            <person name="Murali S.C."/>
            <person name="Muzny D.M."/>
            <person name="Otani S."/>
            <person name="Piulachs M.-D."/>
            <person name="Poelchau M."/>
            <person name="Qu J."/>
            <person name="Schaub F."/>
            <person name="Wada-Katsumata A."/>
            <person name="Worley K.C."/>
            <person name="Xie Q."/>
            <person name="Ylla G."/>
            <person name="Poulsen M."/>
            <person name="Gibbs R.A."/>
            <person name="Schal C."/>
            <person name="Richards S."/>
            <person name="Belles X."/>
            <person name="Korb J."/>
            <person name="Bornberg-Bauer E."/>
        </authorList>
    </citation>
    <scope>NUCLEOTIDE SEQUENCE [LARGE SCALE GENOMIC DNA]</scope>
    <source>
        <tissue evidence="2">Whole body</tissue>
    </source>
</reference>